<sequence>MEMEWNWGSGRGRWGRTARVHWMRVNRNQPFALICVCTTCNSIQITNRILPSPAAVRYSGLIPLLVLVLVLPLFFLFFLFFFFFLFLFLFFLVLLYLFLRNHFVNAHEVYTNSIQYGSTPAKGGVTPSLSRPNARAVLEARKAHIRTNARSGSSMTSCVRGSSCRGVAVRDREGMCMGVDGFSATACAPVNASDADAVLVTGGSRNVT</sequence>
<name>A0AAD4LUJ7_9AGAM</name>
<gene>
    <name evidence="2" type="ORF">B0F90DRAFT_579279</name>
</gene>
<keyword evidence="1" id="KW-0472">Membrane</keyword>
<keyword evidence="3" id="KW-1185">Reference proteome</keyword>
<dbReference type="Proteomes" id="UP001203297">
    <property type="component" value="Unassembled WGS sequence"/>
</dbReference>
<reference evidence="2" key="1">
    <citation type="journal article" date="2022" name="New Phytol.">
        <title>Evolutionary transition to the ectomycorrhizal habit in the genomes of a hyperdiverse lineage of mushroom-forming fungi.</title>
        <authorList>
            <person name="Looney B."/>
            <person name="Miyauchi S."/>
            <person name="Morin E."/>
            <person name="Drula E."/>
            <person name="Courty P.E."/>
            <person name="Kohler A."/>
            <person name="Kuo A."/>
            <person name="LaButti K."/>
            <person name="Pangilinan J."/>
            <person name="Lipzen A."/>
            <person name="Riley R."/>
            <person name="Andreopoulos W."/>
            <person name="He G."/>
            <person name="Johnson J."/>
            <person name="Nolan M."/>
            <person name="Tritt A."/>
            <person name="Barry K.W."/>
            <person name="Grigoriev I.V."/>
            <person name="Nagy L.G."/>
            <person name="Hibbett D."/>
            <person name="Henrissat B."/>
            <person name="Matheny P.B."/>
            <person name="Labbe J."/>
            <person name="Martin F.M."/>
        </authorList>
    </citation>
    <scope>NUCLEOTIDE SEQUENCE</scope>
    <source>
        <strain evidence="2">BPL690</strain>
    </source>
</reference>
<dbReference type="EMBL" id="WTXG01000205">
    <property type="protein sequence ID" value="KAI0290742.1"/>
    <property type="molecule type" value="Genomic_DNA"/>
</dbReference>
<proteinExistence type="predicted"/>
<protein>
    <submittedName>
        <fullName evidence="2">Uncharacterized protein</fullName>
    </submittedName>
</protein>
<evidence type="ECO:0000256" key="1">
    <source>
        <dbReference type="SAM" id="Phobius"/>
    </source>
</evidence>
<keyword evidence="1" id="KW-0812">Transmembrane</keyword>
<comment type="caution">
    <text evidence="2">The sequence shown here is derived from an EMBL/GenBank/DDBJ whole genome shotgun (WGS) entry which is preliminary data.</text>
</comment>
<dbReference type="AlphaFoldDB" id="A0AAD4LUJ7"/>
<accession>A0AAD4LUJ7</accession>
<evidence type="ECO:0000313" key="2">
    <source>
        <dbReference type="EMBL" id="KAI0290742.1"/>
    </source>
</evidence>
<organism evidence="2 3">
    <name type="scientific">Multifurca ochricompacta</name>
    <dbReference type="NCBI Taxonomy" id="376703"/>
    <lineage>
        <taxon>Eukaryota</taxon>
        <taxon>Fungi</taxon>
        <taxon>Dikarya</taxon>
        <taxon>Basidiomycota</taxon>
        <taxon>Agaricomycotina</taxon>
        <taxon>Agaricomycetes</taxon>
        <taxon>Russulales</taxon>
        <taxon>Russulaceae</taxon>
        <taxon>Multifurca</taxon>
    </lineage>
</organism>
<evidence type="ECO:0000313" key="3">
    <source>
        <dbReference type="Proteomes" id="UP001203297"/>
    </source>
</evidence>
<feature type="transmembrane region" description="Helical" evidence="1">
    <location>
        <begin position="66"/>
        <end position="99"/>
    </location>
</feature>
<keyword evidence="1" id="KW-1133">Transmembrane helix</keyword>